<keyword evidence="5" id="KW-0130">Cell adhesion</keyword>
<comment type="caution">
    <text evidence="11">The sequence shown here is derived from an EMBL/GenBank/DDBJ whole genome shotgun (WGS) entry which is preliminary data.</text>
</comment>
<dbReference type="SMART" id="SM00409">
    <property type="entry name" value="IG"/>
    <property type="match status" value="2"/>
</dbReference>
<keyword evidence="7" id="KW-0472">Membrane</keyword>
<dbReference type="InterPro" id="IPR036179">
    <property type="entry name" value="Ig-like_dom_sf"/>
</dbReference>
<dbReference type="GO" id="GO:0070593">
    <property type="term" value="P:dendrite self-avoidance"/>
    <property type="evidence" value="ECO:0007669"/>
    <property type="project" value="TreeGrafter"/>
</dbReference>
<sequence>MPMDISWSFNGVPIDILKDTAITISRISKHLSTLSIDGVSARHAGEYACSASNLAGGVSRSATLTVNVAPQIIPFDFGDEPANWGELVSVTCSITKGDQPLDISWAFNGTPIDTSRGSDVVVASTNRKNSVLTIESVAARHAGEYTCSASNRAGATSHTARLTVNGT</sequence>
<protein>
    <recommendedName>
        <fullName evidence="10">Ig-like domain-containing protein</fullName>
    </recommendedName>
</protein>
<keyword evidence="4" id="KW-0677">Repeat</keyword>
<reference evidence="11" key="2">
    <citation type="journal article" date="2023" name="Commun. Biol.">
        <title>Intrasexual cuticular hydrocarbon dimorphism in a wasp sheds light on hydrocarbon biosynthesis genes in Hymenoptera.</title>
        <authorList>
            <person name="Moris V.C."/>
            <person name="Podsiadlowski L."/>
            <person name="Martin S."/>
            <person name="Oeyen J.P."/>
            <person name="Donath A."/>
            <person name="Petersen M."/>
            <person name="Wilbrandt J."/>
            <person name="Misof B."/>
            <person name="Liedtke D."/>
            <person name="Thamm M."/>
            <person name="Scheiner R."/>
            <person name="Schmitt T."/>
            <person name="Niehuis O."/>
        </authorList>
    </citation>
    <scope>NUCLEOTIDE SEQUENCE</scope>
    <source>
        <strain evidence="11">GBR_01_08_01A</strain>
    </source>
</reference>
<dbReference type="InterPro" id="IPR013783">
    <property type="entry name" value="Ig-like_fold"/>
</dbReference>
<dbReference type="FunFam" id="2.60.40.10:FF:000017">
    <property type="entry name" value="Down syndrome cell adhesion molecule b"/>
    <property type="match status" value="1"/>
</dbReference>
<evidence type="ECO:0000259" key="10">
    <source>
        <dbReference type="PROSITE" id="PS50835"/>
    </source>
</evidence>
<dbReference type="Proteomes" id="UP001258017">
    <property type="component" value="Unassembled WGS sequence"/>
</dbReference>
<evidence type="ECO:0000256" key="9">
    <source>
        <dbReference type="ARBA" id="ARBA00023319"/>
    </source>
</evidence>
<dbReference type="PROSITE" id="PS50835">
    <property type="entry name" value="IG_LIKE"/>
    <property type="match status" value="2"/>
</dbReference>
<evidence type="ECO:0000256" key="4">
    <source>
        <dbReference type="ARBA" id="ARBA00022737"/>
    </source>
</evidence>
<dbReference type="EMBL" id="JAIFRP010004357">
    <property type="protein sequence ID" value="KAK2577362.1"/>
    <property type="molecule type" value="Genomic_DNA"/>
</dbReference>
<dbReference type="PANTHER" id="PTHR10075">
    <property type="entry name" value="BASIGIN RELATED"/>
    <property type="match status" value="1"/>
</dbReference>
<dbReference type="InterPro" id="IPR003598">
    <property type="entry name" value="Ig_sub2"/>
</dbReference>
<evidence type="ECO:0000256" key="5">
    <source>
        <dbReference type="ARBA" id="ARBA00022889"/>
    </source>
</evidence>
<proteinExistence type="predicted"/>
<dbReference type="AlphaFoldDB" id="A0AAD9RCR8"/>
<comment type="subcellular location">
    <subcellularLocation>
        <location evidence="1">Membrane</location>
        <topology evidence="1">Single-pass membrane protein</topology>
    </subcellularLocation>
</comment>
<dbReference type="PANTHER" id="PTHR10075:SF101">
    <property type="entry name" value="ZWEI IG DOMAIN PROTEIN ZIG-3"/>
    <property type="match status" value="1"/>
</dbReference>
<dbReference type="Pfam" id="PF07679">
    <property type="entry name" value="I-set"/>
    <property type="match status" value="1"/>
</dbReference>
<dbReference type="SUPFAM" id="SSF48726">
    <property type="entry name" value="Immunoglobulin"/>
    <property type="match status" value="2"/>
</dbReference>
<gene>
    <name evidence="11" type="ORF">KPH14_003478</name>
</gene>
<dbReference type="InterPro" id="IPR013098">
    <property type="entry name" value="Ig_I-set"/>
</dbReference>
<keyword evidence="6" id="KW-1133">Transmembrane helix</keyword>
<dbReference type="InterPro" id="IPR007110">
    <property type="entry name" value="Ig-like_dom"/>
</dbReference>
<dbReference type="GO" id="GO:0005886">
    <property type="term" value="C:plasma membrane"/>
    <property type="evidence" value="ECO:0007669"/>
    <property type="project" value="TreeGrafter"/>
</dbReference>
<dbReference type="GO" id="GO:0007411">
    <property type="term" value="P:axon guidance"/>
    <property type="evidence" value="ECO:0007669"/>
    <property type="project" value="TreeGrafter"/>
</dbReference>
<keyword evidence="8" id="KW-1015">Disulfide bond</keyword>
<evidence type="ECO:0000256" key="3">
    <source>
        <dbReference type="ARBA" id="ARBA00022729"/>
    </source>
</evidence>
<organism evidence="11 12">
    <name type="scientific">Odynerus spinipes</name>
    <dbReference type="NCBI Taxonomy" id="1348599"/>
    <lineage>
        <taxon>Eukaryota</taxon>
        <taxon>Metazoa</taxon>
        <taxon>Ecdysozoa</taxon>
        <taxon>Arthropoda</taxon>
        <taxon>Hexapoda</taxon>
        <taxon>Insecta</taxon>
        <taxon>Pterygota</taxon>
        <taxon>Neoptera</taxon>
        <taxon>Endopterygota</taxon>
        <taxon>Hymenoptera</taxon>
        <taxon>Apocrita</taxon>
        <taxon>Aculeata</taxon>
        <taxon>Vespoidea</taxon>
        <taxon>Vespidae</taxon>
        <taxon>Eumeninae</taxon>
        <taxon>Odynerus</taxon>
    </lineage>
</organism>
<dbReference type="GO" id="GO:0098632">
    <property type="term" value="F:cell-cell adhesion mediator activity"/>
    <property type="evidence" value="ECO:0007669"/>
    <property type="project" value="TreeGrafter"/>
</dbReference>
<reference evidence="11" key="1">
    <citation type="submission" date="2021-08" db="EMBL/GenBank/DDBJ databases">
        <authorList>
            <person name="Misof B."/>
            <person name="Oliver O."/>
            <person name="Podsiadlowski L."/>
            <person name="Donath A."/>
            <person name="Peters R."/>
            <person name="Mayer C."/>
            <person name="Rust J."/>
            <person name="Gunkel S."/>
            <person name="Lesny P."/>
            <person name="Martin S."/>
            <person name="Oeyen J.P."/>
            <person name="Petersen M."/>
            <person name="Panagiotis P."/>
            <person name="Wilbrandt J."/>
            <person name="Tanja T."/>
        </authorList>
    </citation>
    <scope>NUCLEOTIDE SEQUENCE</scope>
    <source>
        <strain evidence="11">GBR_01_08_01A</strain>
        <tissue evidence="11">Thorax + abdomen</tissue>
    </source>
</reference>
<accession>A0AAD9RCR8</accession>
<name>A0AAD9RCR8_9HYME</name>
<dbReference type="Pfam" id="PF13927">
    <property type="entry name" value="Ig_3"/>
    <property type="match status" value="1"/>
</dbReference>
<feature type="domain" description="Ig-like" evidence="10">
    <location>
        <begin position="70"/>
        <end position="163"/>
    </location>
</feature>
<keyword evidence="9" id="KW-0393">Immunoglobulin domain</keyword>
<evidence type="ECO:0000313" key="12">
    <source>
        <dbReference type="Proteomes" id="UP001258017"/>
    </source>
</evidence>
<dbReference type="GO" id="GO:0030424">
    <property type="term" value="C:axon"/>
    <property type="evidence" value="ECO:0007669"/>
    <property type="project" value="TreeGrafter"/>
</dbReference>
<evidence type="ECO:0000256" key="1">
    <source>
        <dbReference type="ARBA" id="ARBA00004167"/>
    </source>
</evidence>
<dbReference type="SMART" id="SM00408">
    <property type="entry name" value="IGc2"/>
    <property type="match status" value="2"/>
</dbReference>
<dbReference type="InterPro" id="IPR003599">
    <property type="entry name" value="Ig_sub"/>
</dbReference>
<evidence type="ECO:0000256" key="7">
    <source>
        <dbReference type="ARBA" id="ARBA00023136"/>
    </source>
</evidence>
<dbReference type="GO" id="GO:0007156">
    <property type="term" value="P:homophilic cell adhesion via plasma membrane adhesion molecules"/>
    <property type="evidence" value="ECO:0007669"/>
    <property type="project" value="TreeGrafter"/>
</dbReference>
<keyword evidence="2" id="KW-0812">Transmembrane</keyword>
<dbReference type="Gene3D" id="2.60.40.10">
    <property type="entry name" value="Immunoglobulins"/>
    <property type="match status" value="2"/>
</dbReference>
<keyword evidence="3" id="KW-0732">Signal</keyword>
<evidence type="ECO:0000313" key="11">
    <source>
        <dbReference type="EMBL" id="KAK2577362.1"/>
    </source>
</evidence>
<evidence type="ECO:0000256" key="8">
    <source>
        <dbReference type="ARBA" id="ARBA00023157"/>
    </source>
</evidence>
<evidence type="ECO:0000256" key="6">
    <source>
        <dbReference type="ARBA" id="ARBA00022989"/>
    </source>
</evidence>
<feature type="domain" description="Ig-like" evidence="10">
    <location>
        <begin position="1"/>
        <end position="65"/>
    </location>
</feature>
<evidence type="ECO:0000256" key="2">
    <source>
        <dbReference type="ARBA" id="ARBA00022692"/>
    </source>
</evidence>
<keyword evidence="12" id="KW-1185">Reference proteome</keyword>